<name>A0A4Y3TR02_9PROT</name>
<sequence>MTDGQVYDVTHATALHEGQTAGVGIGDKACDSNAFREQSIDNASRGRYFLKTEPQDIHPAWQNFLQIP</sequence>
<reference evidence="1 2" key="1">
    <citation type="submission" date="2019-06" db="EMBL/GenBank/DDBJ databases">
        <title>Whole genome shotgun sequence of Acetobacter orleanensis NBRC 13752.</title>
        <authorList>
            <person name="Hosoyama A."/>
            <person name="Uohara A."/>
            <person name="Ohji S."/>
            <person name="Ichikawa N."/>
        </authorList>
    </citation>
    <scope>NUCLEOTIDE SEQUENCE [LARGE SCALE GENOMIC DNA]</scope>
    <source>
        <strain evidence="1 2">NBRC 13752</strain>
    </source>
</reference>
<evidence type="ECO:0000313" key="2">
    <source>
        <dbReference type="Proteomes" id="UP000317617"/>
    </source>
</evidence>
<protein>
    <submittedName>
        <fullName evidence="1">Uncharacterized protein</fullName>
    </submittedName>
</protein>
<accession>A0A4Y3TR02</accession>
<gene>
    <name evidence="1" type="ORF">AOR01nite_26710</name>
</gene>
<dbReference type="AlphaFoldDB" id="A0A4Y3TR02"/>
<dbReference type="RefSeq" id="WP_141325538.1">
    <property type="nucleotide sequence ID" value="NZ_BJMU01000059.1"/>
</dbReference>
<evidence type="ECO:0000313" key="1">
    <source>
        <dbReference type="EMBL" id="GEB84194.1"/>
    </source>
</evidence>
<comment type="caution">
    <text evidence="1">The sequence shown here is derived from an EMBL/GenBank/DDBJ whole genome shotgun (WGS) entry which is preliminary data.</text>
</comment>
<proteinExistence type="predicted"/>
<dbReference type="Proteomes" id="UP000317617">
    <property type="component" value="Unassembled WGS sequence"/>
</dbReference>
<keyword evidence="2" id="KW-1185">Reference proteome</keyword>
<organism evidence="1 2">
    <name type="scientific">Acetobacter orleanensis</name>
    <dbReference type="NCBI Taxonomy" id="104099"/>
    <lineage>
        <taxon>Bacteria</taxon>
        <taxon>Pseudomonadati</taxon>
        <taxon>Pseudomonadota</taxon>
        <taxon>Alphaproteobacteria</taxon>
        <taxon>Acetobacterales</taxon>
        <taxon>Acetobacteraceae</taxon>
        <taxon>Acetobacter</taxon>
    </lineage>
</organism>
<dbReference type="EMBL" id="BJMU01000059">
    <property type="protein sequence ID" value="GEB84194.1"/>
    <property type="molecule type" value="Genomic_DNA"/>
</dbReference>